<evidence type="ECO:0000256" key="5">
    <source>
        <dbReference type="ARBA" id="ARBA00023242"/>
    </source>
</evidence>
<keyword evidence="5 7" id="KW-0539">Nucleus</keyword>
<evidence type="ECO:0000256" key="7">
    <source>
        <dbReference type="RuleBase" id="RU365048"/>
    </source>
</evidence>
<keyword evidence="8" id="KW-0812">Transmembrane</keyword>
<protein>
    <recommendedName>
        <fullName evidence="7">LSM2-LSM8 complex subunit LSM8</fullName>
    </recommendedName>
</protein>
<name>A0A1R1YRV6_9FUNG</name>
<dbReference type="InterPro" id="IPR001163">
    <property type="entry name" value="Sm_dom_euk/arc"/>
</dbReference>
<evidence type="ECO:0000259" key="9">
    <source>
        <dbReference type="SMART" id="SM00651"/>
    </source>
</evidence>
<comment type="function">
    <text evidence="7">Plays role in pre-mRNA splicing as component of the U4/U6-U5 tri-snRNP complex that is involved in spliceosome assembly, and as component of the precatalytic spliceosome (spliceosome B complex). The heptameric LSM2-8 complex binds specifically to the 3'-terminal U-tract of U6 snRNA.</text>
</comment>
<dbReference type="Gene3D" id="2.30.30.100">
    <property type="match status" value="1"/>
</dbReference>
<keyword evidence="7" id="KW-0507">mRNA processing</keyword>
<evidence type="ECO:0000256" key="1">
    <source>
        <dbReference type="ARBA" id="ARBA00004123"/>
    </source>
</evidence>
<keyword evidence="3 7" id="KW-0694">RNA-binding</keyword>
<evidence type="ECO:0000256" key="8">
    <source>
        <dbReference type="SAM" id="Phobius"/>
    </source>
</evidence>
<organism evidence="10 11">
    <name type="scientific">Smittium culicis</name>
    <dbReference type="NCBI Taxonomy" id="133412"/>
    <lineage>
        <taxon>Eukaryota</taxon>
        <taxon>Fungi</taxon>
        <taxon>Fungi incertae sedis</taxon>
        <taxon>Zoopagomycota</taxon>
        <taxon>Kickxellomycotina</taxon>
        <taxon>Harpellomycetes</taxon>
        <taxon>Harpellales</taxon>
        <taxon>Legeriomycetaceae</taxon>
        <taxon>Smittium</taxon>
    </lineage>
</organism>
<sequence length="117" mass="13388">MSELHNFVESKLLFPLPLSQTPLSLLLSLYLYLYFYYSHYVEKVSGTLTGFDSNVNLILVNTVERVFSEDSPVEFVDVGLYLVRGDEVAIIGLVDDELDHSIDWSSMRSCPLQQVRH</sequence>
<keyword evidence="4 7" id="KW-0508">mRNA splicing</keyword>
<reference evidence="11" key="1">
    <citation type="submission" date="2017-01" db="EMBL/GenBank/DDBJ databases">
        <authorList>
            <person name="Wang Y."/>
            <person name="White M."/>
            <person name="Kvist S."/>
            <person name="Moncalvo J.-M."/>
        </authorList>
    </citation>
    <scope>NUCLEOTIDE SEQUENCE [LARGE SCALE GENOMIC DNA]</scope>
    <source>
        <strain evidence="11">ID-206-W2</strain>
    </source>
</reference>
<dbReference type="InterPro" id="IPR010920">
    <property type="entry name" value="LSM_dom_sf"/>
</dbReference>
<dbReference type="GO" id="GO:0005688">
    <property type="term" value="C:U6 snRNP"/>
    <property type="evidence" value="ECO:0007669"/>
    <property type="project" value="UniProtKB-UniRule"/>
</dbReference>
<keyword evidence="6 7" id="KW-0687">Ribonucleoprotein</keyword>
<dbReference type="EMBL" id="LSSM01000231">
    <property type="protein sequence ID" value="OMJ29628.1"/>
    <property type="molecule type" value="Genomic_DNA"/>
</dbReference>
<dbReference type="PANTHER" id="PTHR15588">
    <property type="entry name" value="LSM1"/>
    <property type="match status" value="1"/>
</dbReference>
<proteinExistence type="inferred from homology"/>
<keyword evidence="8" id="KW-1133">Transmembrane helix</keyword>
<evidence type="ECO:0000256" key="4">
    <source>
        <dbReference type="ARBA" id="ARBA00023187"/>
    </source>
</evidence>
<dbReference type="GO" id="GO:0000398">
    <property type="term" value="P:mRNA splicing, via spliceosome"/>
    <property type="evidence" value="ECO:0007669"/>
    <property type="project" value="UniProtKB-UniRule"/>
</dbReference>
<keyword evidence="11" id="KW-1185">Reference proteome</keyword>
<dbReference type="InterPro" id="IPR034103">
    <property type="entry name" value="Lsm8"/>
</dbReference>
<dbReference type="AlphaFoldDB" id="A0A1R1YRV6"/>
<dbReference type="CDD" id="cd01727">
    <property type="entry name" value="LSm8"/>
    <property type="match status" value="1"/>
</dbReference>
<evidence type="ECO:0000313" key="11">
    <source>
        <dbReference type="Proteomes" id="UP000187429"/>
    </source>
</evidence>
<dbReference type="PANTHER" id="PTHR15588:SF9">
    <property type="entry name" value="U6 SNRNA-ASSOCIATED SM-LIKE PROTEIN LSM8"/>
    <property type="match status" value="1"/>
</dbReference>
<dbReference type="Pfam" id="PF01423">
    <property type="entry name" value="LSM"/>
    <property type="match status" value="1"/>
</dbReference>
<comment type="subcellular location">
    <subcellularLocation>
        <location evidence="1 7">Nucleus</location>
    </subcellularLocation>
</comment>
<dbReference type="GO" id="GO:0003729">
    <property type="term" value="F:mRNA binding"/>
    <property type="evidence" value="ECO:0007669"/>
    <property type="project" value="TreeGrafter"/>
</dbReference>
<keyword evidence="2 7" id="KW-0747">Spliceosome</keyword>
<keyword evidence="8" id="KW-0472">Membrane</keyword>
<feature type="domain" description="Sm" evidence="9">
    <location>
        <begin position="24"/>
        <end position="93"/>
    </location>
</feature>
<evidence type="ECO:0000256" key="3">
    <source>
        <dbReference type="ARBA" id="ARBA00022884"/>
    </source>
</evidence>
<accession>A0A1R1YRV6</accession>
<dbReference type="Proteomes" id="UP000187429">
    <property type="component" value="Unassembled WGS sequence"/>
</dbReference>
<dbReference type="OrthoDB" id="422364at2759"/>
<evidence type="ECO:0000256" key="2">
    <source>
        <dbReference type="ARBA" id="ARBA00022728"/>
    </source>
</evidence>
<evidence type="ECO:0000313" key="10">
    <source>
        <dbReference type="EMBL" id="OMJ29628.1"/>
    </source>
</evidence>
<feature type="transmembrane region" description="Helical" evidence="8">
    <location>
        <begin position="12"/>
        <end position="35"/>
    </location>
</feature>
<dbReference type="SMART" id="SM00651">
    <property type="entry name" value="Sm"/>
    <property type="match status" value="1"/>
</dbReference>
<comment type="subunit">
    <text evidence="7">LSm subunits form a heteromer with a doughnut shape.</text>
</comment>
<dbReference type="SUPFAM" id="SSF50182">
    <property type="entry name" value="Sm-like ribonucleoproteins"/>
    <property type="match status" value="1"/>
</dbReference>
<comment type="similarity">
    <text evidence="7">Belongs to the snRNP Sm proteins family.</text>
</comment>
<dbReference type="InterPro" id="IPR044642">
    <property type="entry name" value="PTHR15588"/>
</dbReference>
<dbReference type="GO" id="GO:0046540">
    <property type="term" value="C:U4/U6 x U5 tri-snRNP complex"/>
    <property type="evidence" value="ECO:0007669"/>
    <property type="project" value="UniProtKB-UniRule"/>
</dbReference>
<gene>
    <name evidence="7" type="primary">LSM8</name>
    <name evidence="10" type="ORF">AYI69_g864</name>
</gene>
<evidence type="ECO:0000256" key="6">
    <source>
        <dbReference type="ARBA" id="ARBA00023274"/>
    </source>
</evidence>
<comment type="caution">
    <text evidence="10">The sequence shown here is derived from an EMBL/GenBank/DDBJ whole genome shotgun (WGS) entry which is preliminary data.</text>
</comment>
<dbReference type="GO" id="GO:0071011">
    <property type="term" value="C:precatalytic spliceosome"/>
    <property type="evidence" value="ECO:0007669"/>
    <property type="project" value="TreeGrafter"/>
</dbReference>